<evidence type="ECO:0000256" key="1">
    <source>
        <dbReference type="SAM" id="Phobius"/>
    </source>
</evidence>
<feature type="transmembrane region" description="Helical" evidence="1">
    <location>
        <begin position="328"/>
        <end position="346"/>
    </location>
</feature>
<keyword evidence="1" id="KW-0812">Transmembrane</keyword>
<dbReference type="EMBL" id="JAGETX010000001">
    <property type="protein sequence ID" value="MBO3269424.1"/>
    <property type="molecule type" value="Genomic_DNA"/>
</dbReference>
<evidence type="ECO:0000313" key="3">
    <source>
        <dbReference type="Proteomes" id="UP000670527"/>
    </source>
</evidence>
<feature type="transmembrane region" description="Helical" evidence="1">
    <location>
        <begin position="378"/>
        <end position="395"/>
    </location>
</feature>
<feature type="transmembrane region" description="Helical" evidence="1">
    <location>
        <begin position="155"/>
        <end position="183"/>
    </location>
</feature>
<evidence type="ECO:0000313" key="2">
    <source>
        <dbReference type="EMBL" id="MBO3269424.1"/>
    </source>
</evidence>
<feature type="transmembrane region" description="Helical" evidence="1">
    <location>
        <begin position="297"/>
        <end position="316"/>
    </location>
</feature>
<accession>A0ABS3T6Z9</accession>
<evidence type="ECO:0008006" key="4">
    <source>
        <dbReference type="Google" id="ProtNLM"/>
    </source>
</evidence>
<name>A0ABS3T6Z9_9BACT</name>
<keyword evidence="3" id="KW-1185">Reference proteome</keyword>
<reference evidence="2 3" key="1">
    <citation type="submission" date="2021-03" db="EMBL/GenBank/DDBJ databases">
        <authorList>
            <person name="Kim M.K."/>
        </authorList>
    </citation>
    <scope>NUCLEOTIDE SEQUENCE [LARGE SCALE GENOMIC DNA]</scope>
    <source>
        <strain evidence="2 3">BT507</strain>
    </source>
</reference>
<feature type="transmembrane region" description="Helical" evidence="1">
    <location>
        <begin position="105"/>
        <end position="124"/>
    </location>
</feature>
<gene>
    <name evidence="2" type="ORF">J4D97_02095</name>
</gene>
<protein>
    <recommendedName>
        <fullName evidence="4">Glycosyltransferase RgtA/B/C/D-like domain-containing protein</fullName>
    </recommendedName>
</protein>
<organism evidence="2 3">
    <name type="scientific">Hymenobacter defluvii</name>
    <dbReference type="NCBI Taxonomy" id="2054411"/>
    <lineage>
        <taxon>Bacteria</taxon>
        <taxon>Pseudomonadati</taxon>
        <taxon>Bacteroidota</taxon>
        <taxon>Cytophagia</taxon>
        <taxon>Cytophagales</taxon>
        <taxon>Hymenobacteraceae</taxon>
        <taxon>Hymenobacter</taxon>
    </lineage>
</organism>
<feature type="transmembrane region" description="Helical" evidence="1">
    <location>
        <begin position="195"/>
        <end position="214"/>
    </location>
</feature>
<feature type="transmembrane region" description="Helical" evidence="1">
    <location>
        <begin position="131"/>
        <end position="149"/>
    </location>
</feature>
<sequence length="545" mass="60888">MVYRKSRRWLFVWLLPALLLLATIVGLGSYYETNDDTVLTLFLQGRMSAVPITSLHLYFHGVAAPLAYLYQQWPDVPWYGLLLYGLLYLATALLFRVLYRLLRAWLRPGETVLALVLFFLVGWLEHAMWFNYMRVPLLLAAAGVWYAAARPARNTALVIGILAFGIAWLIRPSAAVLGLLLAVPGAWWLSGRRSWRVLASAAALALVGALAVSLTRSPTAATFRRLDVLKSNLNDYQLLRPTPRTATDSLGVRAVQHWLLADSTLVNEGLFERALPLDATYFVQETVPAKLRETAQLLVQNYFPLLVLLLLSWIWVARRARHIGRREFVLVQVGFGVGLLLLAGILKLPPRLALPYLDAWVLANGIFMLKRAERLPRRPWPVVVGLVAVIGLYGYKTVHRRQVLYAEQRANSHMLRSLAQSATTLLVADGLETYYKSRSPFDATWPLSGRILSLSGWQSLSPEQSALRAAHTGTRAVPDALRYLAAQKQGVQWVLTPAGAELLNNQLEHMLSATQPAVQLRALAPDSSYLPNQPQPYVPDVQSVK</sequence>
<comment type="caution">
    <text evidence="2">The sequence shown here is derived from an EMBL/GenBank/DDBJ whole genome shotgun (WGS) entry which is preliminary data.</text>
</comment>
<dbReference type="RefSeq" id="WP_208306164.1">
    <property type="nucleotide sequence ID" value="NZ_JAGETX010000001.1"/>
</dbReference>
<keyword evidence="1" id="KW-0472">Membrane</keyword>
<keyword evidence="1" id="KW-1133">Transmembrane helix</keyword>
<dbReference type="Proteomes" id="UP000670527">
    <property type="component" value="Unassembled WGS sequence"/>
</dbReference>
<feature type="transmembrane region" description="Helical" evidence="1">
    <location>
        <begin position="81"/>
        <end position="99"/>
    </location>
</feature>
<proteinExistence type="predicted"/>